<dbReference type="eggNOG" id="COG1961">
    <property type="taxonomic scope" value="Bacteria"/>
</dbReference>
<dbReference type="STRING" id="646529.Desaci_1412"/>
<feature type="domain" description="Resolvase/invertase-type recombinase catalytic" evidence="1">
    <location>
        <begin position="15"/>
        <end position="166"/>
    </location>
</feature>
<evidence type="ECO:0000259" key="1">
    <source>
        <dbReference type="PROSITE" id="PS51736"/>
    </source>
</evidence>
<dbReference type="Gene3D" id="3.90.1750.20">
    <property type="entry name" value="Putative Large Serine Recombinase, Chain B, Domain 2"/>
    <property type="match status" value="1"/>
</dbReference>
<dbReference type="AlphaFoldDB" id="I4D3Q8"/>
<dbReference type="CDD" id="cd00338">
    <property type="entry name" value="Ser_Recombinase"/>
    <property type="match status" value="1"/>
</dbReference>
<dbReference type="PANTHER" id="PTHR30461:SF23">
    <property type="entry name" value="DNA RECOMBINASE-RELATED"/>
    <property type="match status" value="1"/>
</dbReference>
<dbReference type="InterPro" id="IPR025827">
    <property type="entry name" value="Zn_ribbon_recom_dom"/>
</dbReference>
<dbReference type="KEGG" id="dai:Desaci_1412"/>
<gene>
    <name evidence="3" type="ordered locus">Desaci_1412</name>
</gene>
<dbReference type="InterPro" id="IPR006119">
    <property type="entry name" value="Resolv_N"/>
</dbReference>
<dbReference type="PROSITE" id="PS51737">
    <property type="entry name" value="RECOMBINASE_DNA_BIND"/>
    <property type="match status" value="1"/>
</dbReference>
<dbReference type="Pfam" id="PF00239">
    <property type="entry name" value="Resolvase"/>
    <property type="match status" value="1"/>
</dbReference>
<organism evidence="3 4">
    <name type="scientific">Desulfosporosinus acidiphilus (strain DSM 22704 / JCM 16185 / SJ4)</name>
    <dbReference type="NCBI Taxonomy" id="646529"/>
    <lineage>
        <taxon>Bacteria</taxon>
        <taxon>Bacillati</taxon>
        <taxon>Bacillota</taxon>
        <taxon>Clostridia</taxon>
        <taxon>Eubacteriales</taxon>
        <taxon>Desulfitobacteriaceae</taxon>
        <taxon>Desulfosporosinus</taxon>
    </lineage>
</organism>
<dbReference type="InterPro" id="IPR050639">
    <property type="entry name" value="SSR_resolvase"/>
</dbReference>
<keyword evidence="4" id="KW-1185">Reference proteome</keyword>
<name>I4D3Q8_DESAJ</name>
<dbReference type="Gene3D" id="3.40.50.1390">
    <property type="entry name" value="Resolvase, N-terminal catalytic domain"/>
    <property type="match status" value="1"/>
</dbReference>
<dbReference type="GO" id="GO:0003677">
    <property type="term" value="F:DNA binding"/>
    <property type="evidence" value="ECO:0007669"/>
    <property type="project" value="InterPro"/>
</dbReference>
<dbReference type="PROSITE" id="PS51736">
    <property type="entry name" value="RECOMBINASES_3"/>
    <property type="match status" value="1"/>
</dbReference>
<dbReference type="InterPro" id="IPR038109">
    <property type="entry name" value="DNA_bind_recomb_sf"/>
</dbReference>
<accession>I4D3Q8</accession>
<dbReference type="OrthoDB" id="1094757at2"/>
<sequence length="692" mass="78480">MSSVSIVKSIHLNRTALVYIRQSTLAQVRFHKESTERQYALREKALNLGWSENLVQVIDEDLDISGAHKSNRQGFQRLVGQVSLGQVGAIFGLEVSRLARSSADLLQLLEICALYDTIVIDEDGFYDLNEFNDRLILGFKGTMSEAELHFLRARLIGGKKNKAHKGELHFPLPVGYCFDSDGNTSLDPDEAVQAAVRNVFTSFQASGSAYGVVKFFSTNGLQFPKRAYGGVWAGKLIWGTLTHSRVLGVLSNPAYAGAYCFGRYKYRKKIDNQGAFKTQMVRLPRDQWEVLIHDHHPSYISWAQYEENLHQLQQNRTNVAVSGAAREGSTLLQGLLICGKCGRHMTVRYTGNGGIQPRYECKQRWELGKACTCSSIRAEPLDQAVTKRIMELLQPAELELALLSLDRLSDEDHAANKSWRLALEQSQFEVERAYRQYDLSEPENRLVVRTLEAKWNEKLLALDQLKEEYEQFKANRAWSPTSEDRHMILRLAEDIPRIWNAPTTLMKDRKRLVRLLIEDVTVTCQPLDQNVQLGIRWRSRHSELIYTKKSLPPSITRKHVPETVELVKELAKTMSSAEIADSFNKNGYRTPEGRTFTESSIAWLRYRYKIPGLVKQSNELSVKDVASKFNVSPGVVYYWLETGKIQGKQLGPGRPYSIIIDETTEKVLSTYADTSTKIIKARGLNVIEEGAL</sequence>
<dbReference type="SUPFAM" id="SSF53041">
    <property type="entry name" value="Resolvase-like"/>
    <property type="match status" value="1"/>
</dbReference>
<reference evidence="3 4" key="1">
    <citation type="journal article" date="2012" name="J. Bacteriol.">
        <title>Complete genome sequences of Desulfosporosinus orientis DSM765T, Desulfosporosinus youngiae DSM17734T, Desulfosporosinus meridiei DSM13257T, and Desulfosporosinus acidiphilus DSM22704T.</title>
        <authorList>
            <person name="Pester M."/>
            <person name="Brambilla E."/>
            <person name="Alazard D."/>
            <person name="Rattei T."/>
            <person name="Weinmaier T."/>
            <person name="Han J."/>
            <person name="Lucas S."/>
            <person name="Lapidus A."/>
            <person name="Cheng J.F."/>
            <person name="Goodwin L."/>
            <person name="Pitluck S."/>
            <person name="Peters L."/>
            <person name="Ovchinnikova G."/>
            <person name="Teshima H."/>
            <person name="Detter J.C."/>
            <person name="Han C.S."/>
            <person name="Tapia R."/>
            <person name="Land M.L."/>
            <person name="Hauser L."/>
            <person name="Kyrpides N.C."/>
            <person name="Ivanova N.N."/>
            <person name="Pagani I."/>
            <person name="Huntmann M."/>
            <person name="Wei C.L."/>
            <person name="Davenport K.W."/>
            <person name="Daligault H."/>
            <person name="Chain P.S."/>
            <person name="Chen A."/>
            <person name="Mavromatis K."/>
            <person name="Markowitz V."/>
            <person name="Szeto E."/>
            <person name="Mikhailova N."/>
            <person name="Pati A."/>
            <person name="Wagner M."/>
            <person name="Woyke T."/>
            <person name="Ollivier B."/>
            <person name="Klenk H.P."/>
            <person name="Spring S."/>
            <person name="Loy A."/>
        </authorList>
    </citation>
    <scope>NUCLEOTIDE SEQUENCE [LARGE SCALE GENOMIC DNA]</scope>
    <source>
        <strain evidence="4">DSM 22704 / JCM 16185 / SJ4</strain>
    </source>
</reference>
<dbReference type="Pfam" id="PF13408">
    <property type="entry name" value="Zn_ribbon_recom"/>
    <property type="match status" value="1"/>
</dbReference>
<dbReference type="Pfam" id="PF07508">
    <property type="entry name" value="Recombinase"/>
    <property type="match status" value="1"/>
</dbReference>
<dbReference type="PANTHER" id="PTHR30461">
    <property type="entry name" value="DNA-INVERTASE FROM LAMBDOID PROPHAGE"/>
    <property type="match status" value="1"/>
</dbReference>
<dbReference type="InterPro" id="IPR036162">
    <property type="entry name" value="Resolvase-like_N_sf"/>
</dbReference>
<dbReference type="GO" id="GO:0000150">
    <property type="term" value="F:DNA strand exchange activity"/>
    <property type="evidence" value="ECO:0007669"/>
    <property type="project" value="InterPro"/>
</dbReference>
<evidence type="ECO:0000313" key="3">
    <source>
        <dbReference type="EMBL" id="AFM40432.1"/>
    </source>
</evidence>
<dbReference type="Proteomes" id="UP000002892">
    <property type="component" value="Chromosome"/>
</dbReference>
<protein>
    <submittedName>
        <fullName evidence="3">Site-specific recombinase, DNA invertase Pin</fullName>
    </submittedName>
</protein>
<dbReference type="HOGENOM" id="CLU_025318_2_0_9"/>
<evidence type="ECO:0000259" key="2">
    <source>
        <dbReference type="PROSITE" id="PS51737"/>
    </source>
</evidence>
<dbReference type="EMBL" id="CP003639">
    <property type="protein sequence ID" value="AFM40432.1"/>
    <property type="molecule type" value="Genomic_DNA"/>
</dbReference>
<dbReference type="eggNOG" id="COG3415">
    <property type="taxonomic scope" value="Bacteria"/>
</dbReference>
<dbReference type="RefSeq" id="WP_014826439.1">
    <property type="nucleotide sequence ID" value="NC_018068.1"/>
</dbReference>
<dbReference type="SMART" id="SM00857">
    <property type="entry name" value="Resolvase"/>
    <property type="match status" value="1"/>
</dbReference>
<evidence type="ECO:0000313" key="4">
    <source>
        <dbReference type="Proteomes" id="UP000002892"/>
    </source>
</evidence>
<dbReference type="InterPro" id="IPR011109">
    <property type="entry name" value="DNA_bind_recombinase_dom"/>
</dbReference>
<feature type="domain" description="Recombinase" evidence="2">
    <location>
        <begin position="173"/>
        <end position="318"/>
    </location>
</feature>
<proteinExistence type="predicted"/>